<dbReference type="Gene3D" id="3.10.10.10">
    <property type="entry name" value="HIV Type 1 Reverse Transcriptase, subunit A, domain 1"/>
    <property type="match status" value="1"/>
</dbReference>
<reference evidence="4 5" key="1">
    <citation type="submission" date="2022-01" db="EMBL/GenBank/DDBJ databases">
        <title>A high-quality chromosome-level genome assembly of rohu carp, Labeo rohita.</title>
        <authorList>
            <person name="Arick M.A. II"/>
            <person name="Hsu C.-Y."/>
            <person name="Magbanua Z."/>
            <person name="Pechanova O."/>
            <person name="Grover C."/>
            <person name="Miller E."/>
            <person name="Thrash A."/>
            <person name="Ezzel L."/>
            <person name="Alam S."/>
            <person name="Benzie J."/>
            <person name="Hamilton M."/>
            <person name="Karsi A."/>
            <person name="Lawrence M.L."/>
            <person name="Peterson D.G."/>
        </authorList>
    </citation>
    <scope>NUCLEOTIDE SEQUENCE [LARGE SCALE GENOMIC DNA]</scope>
    <source>
        <strain evidence="5">BAU-BD-2019</strain>
        <tissue evidence="4">Blood</tissue>
    </source>
</reference>
<dbReference type="InterPro" id="IPR043128">
    <property type="entry name" value="Rev_trsase/Diguanyl_cyclase"/>
</dbReference>
<dbReference type="SUPFAM" id="SSF56672">
    <property type="entry name" value="DNA/RNA polymerases"/>
    <property type="match status" value="1"/>
</dbReference>
<dbReference type="PANTHER" id="PTHR24559">
    <property type="entry name" value="TRANSPOSON TY3-I GAG-POL POLYPROTEIN"/>
    <property type="match status" value="1"/>
</dbReference>
<dbReference type="InterPro" id="IPR000477">
    <property type="entry name" value="RT_dom"/>
</dbReference>
<organism evidence="4 5">
    <name type="scientific">Labeo rohita</name>
    <name type="common">Indian major carp</name>
    <name type="synonym">Cyprinus rohita</name>
    <dbReference type="NCBI Taxonomy" id="84645"/>
    <lineage>
        <taxon>Eukaryota</taxon>
        <taxon>Metazoa</taxon>
        <taxon>Chordata</taxon>
        <taxon>Craniata</taxon>
        <taxon>Vertebrata</taxon>
        <taxon>Euteleostomi</taxon>
        <taxon>Actinopterygii</taxon>
        <taxon>Neopterygii</taxon>
        <taxon>Teleostei</taxon>
        <taxon>Ostariophysi</taxon>
        <taxon>Cypriniformes</taxon>
        <taxon>Cyprinidae</taxon>
        <taxon>Labeoninae</taxon>
        <taxon>Labeonini</taxon>
        <taxon>Labeo</taxon>
    </lineage>
</organism>
<dbReference type="InterPro" id="IPR032549">
    <property type="entry name" value="DUF4939"/>
</dbReference>
<proteinExistence type="inferred from homology"/>
<name>A0ABQ8L8U1_LABRO</name>
<evidence type="ECO:0000256" key="2">
    <source>
        <dbReference type="ARBA" id="ARBA00012180"/>
    </source>
</evidence>
<keyword evidence="5" id="KW-1185">Reference proteome</keyword>
<sequence>MSLSPFHYTLTVTLHFGLHLPSSTAPIALPPVANQAHYKDPRTFPLQLSDLVCFLVFDSAACPDLSACLLDSEYRSLPRPFTPVIWITTLIAPVKDQDPAAIAQLSSVLSAQANQLALHQQQLERLTSLTGELVKALQTLTPTPPASAVTPSPVSPPPPQPATVSFRLVFPDKFDGSPSKCKGFLLQCSIFVNQQPALYPTDASKISFVCSLLTGKALDWATAVWGTNGSVFPTFDYFLQRFREVSDHPSGGKNAGEQLLALSQGSSTAAEFALNFRTLGCSAQTTWRSRNTAYSSISACIAEKQDTSELHAPFDPAHLKTKHHLTLTPSNSHLAVEVLDDRPLGKGRVTALTEGLKMQDYPGYDNTSHTSPGRRMRSGNEVLTATINAFLLTHIYLPSDCAIELLPGTTPPKGRIFPLSQPEAMKKYIEKELSKGFIRPSTSPAAAGFFFVKKKDGTLRPCIDYRGLNDITVKFRYPLPLVPAALEQLRQVKYFTKLDLRAAYNLIRIREGNEWKTAFSTSSGHYEYCIMPFGLANSPSVFQSFINDVFRDILDRWVVVYIDDILIYSGSLQEHILHVRAVLQRLIKHQLYAKAEKYEFHQMSISFLGYIISHKGVSMDEAKVRAVTEWPQPQTLKEL</sequence>
<dbReference type="PANTHER" id="PTHR24559:SF440">
    <property type="entry name" value="RIBONUCLEASE H"/>
    <property type="match status" value="1"/>
</dbReference>
<feature type="domain" description="Reverse transcriptase" evidence="3">
    <location>
        <begin position="433"/>
        <end position="612"/>
    </location>
</feature>
<comment type="caution">
    <text evidence="4">The sequence shown here is derived from an EMBL/GenBank/DDBJ whole genome shotgun (WGS) entry which is preliminary data.</text>
</comment>
<dbReference type="Pfam" id="PF16297">
    <property type="entry name" value="DUF4939"/>
    <property type="match status" value="1"/>
</dbReference>
<dbReference type="InterPro" id="IPR043502">
    <property type="entry name" value="DNA/RNA_pol_sf"/>
</dbReference>
<evidence type="ECO:0000313" key="5">
    <source>
        <dbReference type="Proteomes" id="UP000830375"/>
    </source>
</evidence>
<dbReference type="Proteomes" id="UP000830375">
    <property type="component" value="Unassembled WGS sequence"/>
</dbReference>
<comment type="similarity">
    <text evidence="1">Belongs to the beta type-B retroviral polymerase family. HERV class-II K(HML-2) pol subfamily.</text>
</comment>
<dbReference type="Pfam" id="PF00078">
    <property type="entry name" value="RVT_1"/>
    <property type="match status" value="1"/>
</dbReference>
<dbReference type="Gene3D" id="3.30.70.270">
    <property type="match status" value="1"/>
</dbReference>
<gene>
    <name evidence="4" type="ORF">H4Q32_026681</name>
</gene>
<evidence type="ECO:0000259" key="3">
    <source>
        <dbReference type="PROSITE" id="PS50878"/>
    </source>
</evidence>
<dbReference type="InterPro" id="IPR053134">
    <property type="entry name" value="RNA-dir_DNA_polymerase"/>
</dbReference>
<evidence type="ECO:0000313" key="4">
    <source>
        <dbReference type="EMBL" id="KAI2647117.1"/>
    </source>
</evidence>
<dbReference type="CDD" id="cd01647">
    <property type="entry name" value="RT_LTR"/>
    <property type="match status" value="1"/>
</dbReference>
<accession>A0ABQ8L8U1</accession>
<dbReference type="EC" id="3.1.26.4" evidence="2"/>
<dbReference type="PROSITE" id="PS50878">
    <property type="entry name" value="RT_POL"/>
    <property type="match status" value="1"/>
</dbReference>
<dbReference type="EMBL" id="JACTAM010000586">
    <property type="protein sequence ID" value="KAI2647117.1"/>
    <property type="molecule type" value="Genomic_DNA"/>
</dbReference>
<evidence type="ECO:0000256" key="1">
    <source>
        <dbReference type="ARBA" id="ARBA00010879"/>
    </source>
</evidence>
<protein>
    <recommendedName>
        <fullName evidence="2">ribonuclease H</fullName>
        <ecNumber evidence="2">3.1.26.4</ecNumber>
    </recommendedName>
</protein>